<dbReference type="Proteomes" id="UP000639643">
    <property type="component" value="Unassembled WGS sequence"/>
</dbReference>
<dbReference type="AlphaFoldDB" id="A0A8H6KBH6"/>
<feature type="compositionally biased region" description="Polar residues" evidence="1">
    <location>
        <begin position="1"/>
        <end position="11"/>
    </location>
</feature>
<dbReference type="EMBL" id="WIGM01000342">
    <property type="protein sequence ID" value="KAF6828280.1"/>
    <property type="molecule type" value="Genomic_DNA"/>
</dbReference>
<accession>A0A8H6KBH6</accession>
<evidence type="ECO:0000313" key="2">
    <source>
        <dbReference type="EMBL" id="KAF6828280.1"/>
    </source>
</evidence>
<protein>
    <submittedName>
        <fullName evidence="2">Uncharacterized protein</fullName>
    </submittedName>
</protein>
<evidence type="ECO:0000313" key="3">
    <source>
        <dbReference type="Proteomes" id="UP000639643"/>
    </source>
</evidence>
<sequence>MSSPHRTQTAQPVGASRGQGRETRKPASVIPRKKEPASATVGYRRRRVCTHPTRSEPIRISASIDRIRAATARADGPMEGFRTGRPALLGGICTPSWQLARVDTFSARQKGAPLINKPTPAKGKAMPRRSASLARDEGEGKPKAACRRNGIMETPDCQLVDGNNVITAGMDSMSDVVDFHLVGAARRSARIGQNRCGQQIPDESDPNFAGKNATPGFGTVSDQERVLMVRTISEENERPDTARYTNWPPKGPLIQLDAGKKALRSNYVQRC</sequence>
<comment type="caution">
    <text evidence="2">The sequence shown here is derived from an EMBL/GenBank/DDBJ whole genome shotgun (WGS) entry which is preliminary data.</text>
</comment>
<feature type="region of interest" description="Disordered" evidence="1">
    <location>
        <begin position="112"/>
        <end position="144"/>
    </location>
</feature>
<organism evidence="2 3">
    <name type="scientific">Colletotrichum musicola</name>
    <dbReference type="NCBI Taxonomy" id="2175873"/>
    <lineage>
        <taxon>Eukaryota</taxon>
        <taxon>Fungi</taxon>
        <taxon>Dikarya</taxon>
        <taxon>Ascomycota</taxon>
        <taxon>Pezizomycotina</taxon>
        <taxon>Sordariomycetes</taxon>
        <taxon>Hypocreomycetidae</taxon>
        <taxon>Glomerellales</taxon>
        <taxon>Glomerellaceae</taxon>
        <taxon>Colletotrichum</taxon>
        <taxon>Colletotrichum orchidearum species complex</taxon>
    </lineage>
</organism>
<gene>
    <name evidence="2" type="ORF">CMUS01_08640</name>
</gene>
<reference evidence="2" key="1">
    <citation type="journal article" date="2020" name="Phytopathology">
        <title>Genome Sequence Resources of Colletotrichum truncatum, C. plurivorum, C. musicola, and C. sojae: Four Species Pathogenic to Soybean (Glycine max).</title>
        <authorList>
            <person name="Rogerio F."/>
            <person name="Boufleur T.R."/>
            <person name="Ciampi-Guillardi M."/>
            <person name="Sukno S.A."/>
            <person name="Thon M.R."/>
            <person name="Massola Junior N.S."/>
            <person name="Baroncelli R."/>
        </authorList>
    </citation>
    <scope>NUCLEOTIDE SEQUENCE</scope>
    <source>
        <strain evidence="2">LFN0074</strain>
    </source>
</reference>
<feature type="region of interest" description="Disordered" evidence="1">
    <location>
        <begin position="1"/>
        <end position="46"/>
    </location>
</feature>
<proteinExistence type="predicted"/>
<evidence type="ECO:0000256" key="1">
    <source>
        <dbReference type="SAM" id="MobiDB-lite"/>
    </source>
</evidence>
<name>A0A8H6KBH6_9PEZI</name>
<keyword evidence="3" id="KW-1185">Reference proteome</keyword>